<accession>A0A7X9E7N5</accession>
<dbReference type="AlphaFoldDB" id="A0A7X9E7N5"/>
<dbReference type="PANTHER" id="PTHR13504">
    <property type="entry name" value="FIDO DOMAIN-CONTAINING PROTEIN DDB_G0283145"/>
    <property type="match status" value="1"/>
</dbReference>
<dbReference type="InterPro" id="IPR040198">
    <property type="entry name" value="Fido_containing"/>
</dbReference>
<comment type="caution">
    <text evidence="2">The sequence shown here is derived from an EMBL/GenBank/DDBJ whole genome shotgun (WGS) entry which is preliminary data.</text>
</comment>
<dbReference type="InterPro" id="IPR036390">
    <property type="entry name" value="WH_DNA-bd_sf"/>
</dbReference>
<dbReference type="Gene3D" id="1.10.3290.10">
    <property type="entry name" value="Fido-like domain"/>
    <property type="match status" value="1"/>
</dbReference>
<dbReference type="PROSITE" id="PS51459">
    <property type="entry name" value="FIDO"/>
    <property type="match status" value="1"/>
</dbReference>
<dbReference type="InterPro" id="IPR036388">
    <property type="entry name" value="WH-like_DNA-bd_sf"/>
</dbReference>
<dbReference type="SUPFAM" id="SSF46785">
    <property type="entry name" value="Winged helix' DNA-binding domain"/>
    <property type="match status" value="1"/>
</dbReference>
<reference evidence="2 3" key="1">
    <citation type="journal article" date="2020" name="Biotechnol. Biofuels">
        <title>New insights from the biogas microbiome by comprehensive genome-resolved metagenomics of nearly 1600 species originating from multiple anaerobic digesters.</title>
        <authorList>
            <person name="Campanaro S."/>
            <person name="Treu L."/>
            <person name="Rodriguez-R L.M."/>
            <person name="Kovalovszki A."/>
            <person name="Ziels R.M."/>
            <person name="Maus I."/>
            <person name="Zhu X."/>
            <person name="Kougias P.G."/>
            <person name="Basile A."/>
            <person name="Luo G."/>
            <person name="Schluter A."/>
            <person name="Konstantinidis K.T."/>
            <person name="Angelidaki I."/>
        </authorList>
    </citation>
    <scope>NUCLEOTIDE SEQUENCE [LARGE SCALE GENOMIC DNA]</scope>
    <source>
        <strain evidence="2">AS27yjCOA_202</strain>
    </source>
</reference>
<dbReference type="SUPFAM" id="SSF140931">
    <property type="entry name" value="Fic-like"/>
    <property type="match status" value="1"/>
</dbReference>
<dbReference type="InterPro" id="IPR036597">
    <property type="entry name" value="Fido-like_dom_sf"/>
</dbReference>
<evidence type="ECO:0000259" key="1">
    <source>
        <dbReference type="PROSITE" id="PS51459"/>
    </source>
</evidence>
<dbReference type="PANTHER" id="PTHR13504:SF38">
    <property type="entry name" value="FIDO DOMAIN-CONTAINING PROTEIN"/>
    <property type="match status" value="1"/>
</dbReference>
<evidence type="ECO:0000313" key="2">
    <source>
        <dbReference type="EMBL" id="NMB91796.1"/>
    </source>
</evidence>
<gene>
    <name evidence="2" type="ORF">GYA37_03025</name>
</gene>
<feature type="domain" description="Fido" evidence="1">
    <location>
        <begin position="103"/>
        <end position="243"/>
    </location>
</feature>
<proteinExistence type="predicted"/>
<name>A0A7X9E7N5_UNCKA</name>
<dbReference type="InterPro" id="IPR003812">
    <property type="entry name" value="Fido"/>
</dbReference>
<sequence>MQELIMFLPEYSITSKTLKNIAIIEYGKAIIENTTILPSWESQLKKEASIRRIHGSLQIMGINIETQKIKESVENITKPVNQEISNTTKAVFLIDEISKNNEIEEVDLKYIHKTLTEGIIPRIKQGSYRINKMLGKTNPEEILAHVVQLFDWNNSLDAKDTHPIVTSAIIKGYLEVVKPFEELNDISSNLLTYIVLKTSGYGFKNFISLEGYFKNTKAEYEEQINHLDLEELDFTRFIEYFSEGLASEVSTTSHNVKLLAKDTKIAKATGRIRLTPRQERIVEYLQDYGIMQNKDFPRLFPDISEDTVLRDLKTLLDMDIIQKTGSTKSSRYQMK</sequence>
<protein>
    <recommendedName>
        <fullName evidence="1">Fido domain-containing protein</fullName>
    </recommendedName>
</protein>
<evidence type="ECO:0000313" key="3">
    <source>
        <dbReference type="Proteomes" id="UP000590542"/>
    </source>
</evidence>
<dbReference type="Proteomes" id="UP000590542">
    <property type="component" value="Unassembled WGS sequence"/>
</dbReference>
<organism evidence="2 3">
    <name type="scientific">candidate division WWE3 bacterium</name>
    <dbReference type="NCBI Taxonomy" id="2053526"/>
    <lineage>
        <taxon>Bacteria</taxon>
        <taxon>Katanobacteria</taxon>
    </lineage>
</organism>
<dbReference type="EMBL" id="JAAZNV010000009">
    <property type="protein sequence ID" value="NMB91796.1"/>
    <property type="molecule type" value="Genomic_DNA"/>
</dbReference>
<dbReference type="Gene3D" id="1.10.10.10">
    <property type="entry name" value="Winged helix-like DNA-binding domain superfamily/Winged helix DNA-binding domain"/>
    <property type="match status" value="1"/>
</dbReference>